<keyword evidence="3" id="KW-0813">Transport</keyword>
<protein>
    <recommendedName>
        <fullName evidence="11">Equilibrative nucleoside transporter 4</fullName>
    </recommendedName>
</protein>
<evidence type="ECO:0008006" key="11">
    <source>
        <dbReference type="Google" id="ProtNLM"/>
    </source>
</evidence>
<feature type="transmembrane region" description="Helical" evidence="8">
    <location>
        <begin position="468"/>
        <end position="491"/>
    </location>
</feature>
<feature type="transmembrane region" description="Helical" evidence="8">
    <location>
        <begin position="40"/>
        <end position="63"/>
    </location>
</feature>
<dbReference type="GO" id="GO:0005886">
    <property type="term" value="C:plasma membrane"/>
    <property type="evidence" value="ECO:0007669"/>
    <property type="project" value="TreeGrafter"/>
</dbReference>
<proteinExistence type="inferred from homology"/>
<sequence length="504" mass="55350">MMDRGYLTLQGLAVEPPRGVSVLPVALASVAPPPLDRHNAVYLGMVLAGVGFLLPYNSFIIAVDYFQDKYPGSTIIFDMSLVYILSAFGSVLLNNMLVEVLSMNIRICIGYAISFSVLMFITVFEVWLDVLPKEDAYRIILLSISLLAVGCTVQQSSFYGYTSMLPTRYTQAVMAGESAAGFIISVSRILTKTLIEDIHTNTMYFFGLSLMIVVACIFSYSHISESDFVSYYIQICQPSKGILTMRPGDTPMITTPTRINENSERENSNTSNGEGPSITDYVEVDLDDSRPIFGPSCQLGDDGGMPAIQIFKESPNRLKKLYSDIKGGLQDRWTIVRIIWPYMLAIALAYFVTLCLFPGIESEITSCSLQSWMPILVMAVFNLSDLIGKILAALPYKWSRPELVLVSISRVLLIPLMLFCATPRAQPLISNEGYSLVISAALGMSNGIFGSVPMMLAPTKVDETQKELAGNIMTLSYSMGLTVGSAVAYGLDEFIGPSLERQCP</sequence>
<feature type="transmembrane region" description="Helical" evidence="8">
    <location>
        <begin position="203"/>
        <end position="223"/>
    </location>
</feature>
<evidence type="ECO:0000256" key="4">
    <source>
        <dbReference type="ARBA" id="ARBA00022692"/>
    </source>
</evidence>
<dbReference type="PIRSF" id="PIRSF016379">
    <property type="entry name" value="ENT"/>
    <property type="match status" value="1"/>
</dbReference>
<evidence type="ECO:0000256" key="7">
    <source>
        <dbReference type="SAM" id="MobiDB-lite"/>
    </source>
</evidence>
<dbReference type="PANTHER" id="PTHR10332:SF10">
    <property type="entry name" value="EQUILIBRATIVE NUCLEOSIDE TRANSPORTER 4"/>
    <property type="match status" value="1"/>
</dbReference>
<comment type="subcellular location">
    <subcellularLocation>
        <location evidence="1">Membrane</location>
        <topology evidence="1">Multi-pass membrane protein</topology>
    </subcellularLocation>
</comment>
<feature type="transmembrane region" description="Helical" evidence="8">
    <location>
        <begin position="433"/>
        <end position="456"/>
    </location>
</feature>
<evidence type="ECO:0000256" key="2">
    <source>
        <dbReference type="ARBA" id="ARBA00007965"/>
    </source>
</evidence>
<keyword evidence="10" id="KW-1185">Reference proteome</keyword>
<dbReference type="PANTHER" id="PTHR10332">
    <property type="entry name" value="EQUILIBRATIVE NUCLEOSIDE TRANSPORTER"/>
    <property type="match status" value="1"/>
</dbReference>
<evidence type="ECO:0000256" key="1">
    <source>
        <dbReference type="ARBA" id="ARBA00004141"/>
    </source>
</evidence>
<evidence type="ECO:0000256" key="3">
    <source>
        <dbReference type="ARBA" id="ARBA00022448"/>
    </source>
</evidence>
<dbReference type="OMA" id="ARGMNEF"/>
<dbReference type="GO" id="GO:0005337">
    <property type="term" value="F:nucleoside transmembrane transporter activity"/>
    <property type="evidence" value="ECO:0007669"/>
    <property type="project" value="InterPro"/>
</dbReference>
<evidence type="ECO:0000256" key="6">
    <source>
        <dbReference type="ARBA" id="ARBA00023136"/>
    </source>
</evidence>
<evidence type="ECO:0000313" key="9">
    <source>
        <dbReference type="EMBL" id="TRY68681.1"/>
    </source>
</evidence>
<keyword evidence="5 8" id="KW-1133">Transmembrane helix</keyword>
<dbReference type="Proteomes" id="UP000318571">
    <property type="component" value="Chromosome 1"/>
</dbReference>
<dbReference type="Pfam" id="PF01733">
    <property type="entry name" value="Nucleoside_tran"/>
    <property type="match status" value="1"/>
</dbReference>
<comment type="similarity">
    <text evidence="2">Belongs to the SLC29A/ENT transporter (TC 2.A.57) family.</text>
</comment>
<dbReference type="EMBL" id="VCGU01000010">
    <property type="protein sequence ID" value="TRY68681.1"/>
    <property type="molecule type" value="Genomic_DNA"/>
</dbReference>
<evidence type="ECO:0000313" key="10">
    <source>
        <dbReference type="Proteomes" id="UP000318571"/>
    </source>
</evidence>
<dbReference type="InterPro" id="IPR036259">
    <property type="entry name" value="MFS_trans_sf"/>
</dbReference>
<name>A0A553NTC2_TIGCA</name>
<accession>A0A553NTC2</accession>
<feature type="transmembrane region" description="Helical" evidence="8">
    <location>
        <begin position="339"/>
        <end position="360"/>
    </location>
</feature>
<dbReference type="GO" id="GO:0008504">
    <property type="term" value="F:monoamine transmembrane transporter activity"/>
    <property type="evidence" value="ECO:0007669"/>
    <property type="project" value="TreeGrafter"/>
</dbReference>
<dbReference type="SUPFAM" id="SSF103473">
    <property type="entry name" value="MFS general substrate transporter"/>
    <property type="match status" value="1"/>
</dbReference>
<keyword evidence="4 8" id="KW-0812">Transmembrane</keyword>
<feature type="transmembrane region" description="Helical" evidence="8">
    <location>
        <begin position="403"/>
        <end position="421"/>
    </location>
</feature>
<evidence type="ECO:0000256" key="5">
    <source>
        <dbReference type="ARBA" id="ARBA00022989"/>
    </source>
</evidence>
<comment type="caution">
    <text evidence="9">The sequence shown here is derived from an EMBL/GenBank/DDBJ whole genome shotgun (WGS) entry which is preliminary data.</text>
</comment>
<feature type="transmembrane region" description="Helical" evidence="8">
    <location>
        <begin position="103"/>
        <end position="127"/>
    </location>
</feature>
<feature type="transmembrane region" description="Helical" evidence="8">
    <location>
        <begin position="172"/>
        <end position="191"/>
    </location>
</feature>
<organism evidence="9 10">
    <name type="scientific">Tigriopus californicus</name>
    <name type="common">Marine copepod</name>
    <dbReference type="NCBI Taxonomy" id="6832"/>
    <lineage>
        <taxon>Eukaryota</taxon>
        <taxon>Metazoa</taxon>
        <taxon>Ecdysozoa</taxon>
        <taxon>Arthropoda</taxon>
        <taxon>Crustacea</taxon>
        <taxon>Multicrustacea</taxon>
        <taxon>Hexanauplia</taxon>
        <taxon>Copepoda</taxon>
        <taxon>Harpacticoida</taxon>
        <taxon>Harpacticidae</taxon>
        <taxon>Tigriopus</taxon>
    </lineage>
</organism>
<feature type="transmembrane region" description="Helical" evidence="8">
    <location>
        <begin position="372"/>
        <end position="391"/>
    </location>
</feature>
<dbReference type="AlphaFoldDB" id="A0A553NTC2"/>
<evidence type="ECO:0000256" key="8">
    <source>
        <dbReference type="SAM" id="Phobius"/>
    </source>
</evidence>
<feature type="transmembrane region" description="Helical" evidence="8">
    <location>
        <begin position="75"/>
        <end position="97"/>
    </location>
</feature>
<feature type="region of interest" description="Disordered" evidence="7">
    <location>
        <begin position="254"/>
        <end position="277"/>
    </location>
</feature>
<reference evidence="9 10" key="1">
    <citation type="journal article" date="2018" name="Nat. Ecol. Evol.">
        <title>Genomic signatures of mitonuclear coevolution across populations of Tigriopus californicus.</title>
        <authorList>
            <person name="Barreto F.S."/>
            <person name="Watson E.T."/>
            <person name="Lima T.G."/>
            <person name="Willett C.S."/>
            <person name="Edmands S."/>
            <person name="Li W."/>
            <person name="Burton R.S."/>
        </authorList>
    </citation>
    <scope>NUCLEOTIDE SEQUENCE [LARGE SCALE GENOMIC DNA]</scope>
    <source>
        <strain evidence="9 10">San Diego</strain>
    </source>
</reference>
<gene>
    <name evidence="9" type="ORF">TCAL_07239</name>
</gene>
<dbReference type="InterPro" id="IPR002259">
    <property type="entry name" value="Eqnu_transpt"/>
</dbReference>
<keyword evidence="6 8" id="KW-0472">Membrane</keyword>
<feature type="transmembrane region" description="Helical" evidence="8">
    <location>
        <begin position="139"/>
        <end position="160"/>
    </location>
</feature>